<feature type="compositionally biased region" description="Basic and acidic residues" evidence="1">
    <location>
        <begin position="62"/>
        <end position="72"/>
    </location>
</feature>
<sequence length="369" mass="41094">MLHNSASQRDRYGRTSRPTTKSSAAKRGRRDSSVEPSSSDEMSDLDSELIGRNLDPNASIREYFKKKDEALSRRGPPPNRHGNFLEDEDLASYGILGEKLQKKLQNERYLEEEKEREEEEARARAFAHRERTLPGTNRKSAPAHSEPKTHHPAPPSTDASHIAAAPRKIGTPARGKESEDNTIAAMSVLNLSGNSSKEPVSNKAGKVREPNAQVRDSTASQALRSKSNYPGCYKVARDVHYKLIPYDDKRARKELQGRSRFVCQLSRRCKYIAFENEGDAIKHMETHLDDVCNFIGSRDDRLKHRDTCPHHVGHERKKNYDNAKARKSRKEADGGSPNTAKKAGSSGAHGKPSGDHTDSKRKRPAGGSG</sequence>
<feature type="region of interest" description="Disordered" evidence="1">
    <location>
        <begin position="306"/>
        <end position="369"/>
    </location>
</feature>
<comment type="caution">
    <text evidence="2">The sequence shown here is derived from an EMBL/GenBank/DDBJ whole genome shotgun (WGS) entry which is preliminary data.</text>
</comment>
<feature type="region of interest" description="Disordered" evidence="1">
    <location>
        <begin position="106"/>
        <end position="165"/>
    </location>
</feature>
<dbReference type="GeneID" id="62147366"/>
<dbReference type="EMBL" id="RCSW01000006">
    <property type="protein sequence ID" value="KAF7948366.1"/>
    <property type="molecule type" value="Genomic_DNA"/>
</dbReference>
<dbReference type="RefSeq" id="XP_038734898.1">
    <property type="nucleotide sequence ID" value="XM_038874289.1"/>
</dbReference>
<feature type="compositionally biased region" description="Basic and acidic residues" evidence="1">
    <location>
        <begin position="106"/>
        <end position="132"/>
    </location>
</feature>
<gene>
    <name evidence="2" type="ORF">EAE97_003777</name>
</gene>
<feature type="region of interest" description="Disordered" evidence="1">
    <location>
        <begin position="1"/>
        <end position="87"/>
    </location>
</feature>
<dbReference type="Proteomes" id="UP000710849">
    <property type="component" value="Unassembled WGS sequence"/>
</dbReference>
<proteinExistence type="predicted"/>
<name>A0A9P5IT45_9HELO</name>
<reference evidence="2 3" key="1">
    <citation type="journal article" date="2020" name="Genome Biol. Evol.">
        <title>Comparative genomics of Sclerotiniaceae.</title>
        <authorList>
            <person name="Valero Jimenez C.A."/>
            <person name="Steentjes M."/>
            <person name="Scholten O.E."/>
            <person name="Van Kan J.A.L."/>
        </authorList>
    </citation>
    <scope>NUCLEOTIDE SEQUENCE [LARGE SCALE GENOMIC DNA]</scope>
    <source>
        <strain evidence="2 3">MUCL 94</strain>
    </source>
</reference>
<evidence type="ECO:0000313" key="2">
    <source>
        <dbReference type="EMBL" id="KAF7948366.1"/>
    </source>
</evidence>
<protein>
    <submittedName>
        <fullName evidence="2">Uncharacterized protein</fullName>
    </submittedName>
</protein>
<dbReference type="AlphaFoldDB" id="A0A9P5IT45"/>
<feature type="region of interest" description="Disordered" evidence="1">
    <location>
        <begin position="192"/>
        <end position="220"/>
    </location>
</feature>
<accession>A0A9P5IT45</accession>
<evidence type="ECO:0000313" key="3">
    <source>
        <dbReference type="Proteomes" id="UP000710849"/>
    </source>
</evidence>
<feature type="compositionally biased region" description="Basic residues" evidence="1">
    <location>
        <begin position="359"/>
        <end position="369"/>
    </location>
</feature>
<evidence type="ECO:0000256" key="1">
    <source>
        <dbReference type="SAM" id="MobiDB-lite"/>
    </source>
</evidence>
<organism evidence="2 3">
    <name type="scientific">Botrytis byssoidea</name>
    <dbReference type="NCBI Taxonomy" id="139641"/>
    <lineage>
        <taxon>Eukaryota</taxon>
        <taxon>Fungi</taxon>
        <taxon>Dikarya</taxon>
        <taxon>Ascomycota</taxon>
        <taxon>Pezizomycotina</taxon>
        <taxon>Leotiomycetes</taxon>
        <taxon>Helotiales</taxon>
        <taxon>Sclerotiniaceae</taxon>
        <taxon>Botrytis</taxon>
    </lineage>
</organism>
<keyword evidence="3" id="KW-1185">Reference proteome</keyword>